<dbReference type="InterPro" id="IPR036910">
    <property type="entry name" value="HMG_box_dom_sf"/>
</dbReference>
<dbReference type="InterPro" id="IPR009071">
    <property type="entry name" value="HMG_box_dom"/>
</dbReference>
<evidence type="ECO:0000256" key="1">
    <source>
        <dbReference type="ARBA" id="ARBA00004123"/>
    </source>
</evidence>
<feature type="domain" description="HMG box" evidence="6">
    <location>
        <begin position="477"/>
        <end position="541"/>
    </location>
</feature>
<dbReference type="PROSITE" id="PS50118">
    <property type="entry name" value="HMG_BOX_2"/>
    <property type="match status" value="4"/>
</dbReference>
<dbReference type="Pfam" id="PF00505">
    <property type="entry name" value="HMG_box"/>
    <property type="match status" value="1"/>
</dbReference>
<evidence type="ECO:0000256" key="3">
    <source>
        <dbReference type="ARBA" id="ARBA00023242"/>
    </source>
</evidence>
<gene>
    <name evidence="7" type="ORF">PR048_005730</name>
</gene>
<dbReference type="PANTHER" id="PTHR46318:SF3">
    <property type="entry name" value="UPSTREAM BINDING TRANSCRIPTION FACTOR"/>
    <property type="match status" value="1"/>
</dbReference>
<comment type="caution">
    <text evidence="7">The sequence shown here is derived from an EMBL/GenBank/DDBJ whole genome shotgun (WGS) entry which is preliminary data.</text>
</comment>
<comment type="subcellular location">
    <subcellularLocation>
        <location evidence="1">Nucleus</location>
    </subcellularLocation>
</comment>
<dbReference type="CDD" id="cd21999">
    <property type="entry name" value="HMG-box_UBF1_rpt2"/>
    <property type="match status" value="1"/>
</dbReference>
<dbReference type="EMBL" id="JARBHB010000002">
    <property type="protein sequence ID" value="KAJ8893147.1"/>
    <property type="molecule type" value="Genomic_DNA"/>
</dbReference>
<reference evidence="7 8" key="1">
    <citation type="submission" date="2023-02" db="EMBL/GenBank/DDBJ databases">
        <title>LHISI_Scaffold_Assembly.</title>
        <authorList>
            <person name="Stuart O.P."/>
            <person name="Cleave R."/>
            <person name="Magrath M.J.L."/>
            <person name="Mikheyev A.S."/>
        </authorList>
    </citation>
    <scope>NUCLEOTIDE SEQUENCE [LARGE SCALE GENOMIC DNA]</scope>
    <source>
        <strain evidence="7">Daus_M_001</strain>
        <tissue evidence="7">Leg muscle</tissue>
    </source>
</reference>
<feature type="domain" description="HMG box" evidence="6">
    <location>
        <begin position="258"/>
        <end position="325"/>
    </location>
</feature>
<proteinExistence type="predicted"/>
<feature type="region of interest" description="Disordered" evidence="5">
    <location>
        <begin position="558"/>
        <end position="613"/>
    </location>
</feature>
<feature type="compositionally biased region" description="Acidic residues" evidence="5">
    <location>
        <begin position="589"/>
        <end position="603"/>
    </location>
</feature>
<evidence type="ECO:0000256" key="5">
    <source>
        <dbReference type="SAM" id="MobiDB-lite"/>
    </source>
</evidence>
<feature type="region of interest" description="Disordered" evidence="5">
    <location>
        <begin position="18"/>
        <end position="65"/>
    </location>
</feature>
<feature type="compositionally biased region" description="Basic and acidic residues" evidence="5">
    <location>
        <begin position="39"/>
        <end position="50"/>
    </location>
</feature>
<sequence length="613" mass="71718">MSNSLRSHSRSFSKVKREYYDDEDDDDCKSLNPRNLVKATRETKSSKDSKQVLPVASTHEDEHNCPDDVPDWPRCDLLELIKRMDSNIPVKDSLSYNCRAEKLNWDMIAFSDYSAGQCKEMWTRIQKRVRRYRLLREVLVDAKDWVNKPWTHFYRSQKMNRHPDLPKRPLSSYMLFYMERKDEVVRQNPGLDMTSVSKRISELYNNLPKNEKGRYVSVAATLRKEHGEKLRQFYLEHPELTPATSNSKDKKKKLTSGLQKPLTPFKLFLSEEINRHTEDPLFDRNAVTEHCKEKWRNMADKKKVVWINWALENEAKYLDELKSLNPDINLSKIKPVVTKEEKNLAEKVAGKPGKPPNSGYSLFSRIMLMSPEIKQIMCRERMNVISRLWKSLNDEEKSKYQEQANNMLDQYKLEYASYLESLPQDKQQEELLNNQPKRKAPPTKSETKQKRKVPKSEKTKSPASGEKMPNLYKGEPPPPPLNMFQLFMREFMENSKNKNMSYTESEVKLHWQALPNEDKEKYSEQFREIKNKYMLEYEKFLKGLTQEELKEYSLHKTMVDSKKDVVDSERGVESDNTSSDSSDKSDSSSSEDSEDSSESESDSDSSSSASETE</sequence>
<evidence type="ECO:0000259" key="6">
    <source>
        <dbReference type="PROSITE" id="PS50118"/>
    </source>
</evidence>
<evidence type="ECO:0000313" key="7">
    <source>
        <dbReference type="EMBL" id="KAJ8893147.1"/>
    </source>
</evidence>
<dbReference type="InterPro" id="IPR051762">
    <property type="entry name" value="UBF1"/>
</dbReference>
<accession>A0ABQ9I8Z8</accession>
<feature type="DNA-binding region" description="HMG box" evidence="4">
    <location>
        <begin position="166"/>
        <end position="234"/>
    </location>
</feature>
<protein>
    <recommendedName>
        <fullName evidence="6">HMG box domain-containing protein</fullName>
    </recommendedName>
</protein>
<keyword evidence="3 4" id="KW-0539">Nucleus</keyword>
<keyword evidence="8" id="KW-1185">Reference proteome</keyword>
<dbReference type="Gene3D" id="1.10.30.10">
    <property type="entry name" value="High mobility group box domain"/>
    <property type="match status" value="4"/>
</dbReference>
<feature type="compositionally biased region" description="Low complexity" evidence="5">
    <location>
        <begin position="604"/>
        <end position="613"/>
    </location>
</feature>
<evidence type="ECO:0000313" key="8">
    <source>
        <dbReference type="Proteomes" id="UP001159363"/>
    </source>
</evidence>
<dbReference type="CDD" id="cd22003">
    <property type="entry name" value="HMG-box_UBF1_rpt6-like"/>
    <property type="match status" value="1"/>
</dbReference>
<organism evidence="7 8">
    <name type="scientific">Dryococelus australis</name>
    <dbReference type="NCBI Taxonomy" id="614101"/>
    <lineage>
        <taxon>Eukaryota</taxon>
        <taxon>Metazoa</taxon>
        <taxon>Ecdysozoa</taxon>
        <taxon>Arthropoda</taxon>
        <taxon>Hexapoda</taxon>
        <taxon>Insecta</taxon>
        <taxon>Pterygota</taxon>
        <taxon>Neoptera</taxon>
        <taxon>Polyneoptera</taxon>
        <taxon>Phasmatodea</taxon>
        <taxon>Verophasmatodea</taxon>
        <taxon>Anareolatae</taxon>
        <taxon>Phasmatidae</taxon>
        <taxon>Eurycanthinae</taxon>
        <taxon>Dryococelus</taxon>
    </lineage>
</organism>
<name>A0ABQ9I8Z8_9NEOP</name>
<evidence type="ECO:0000256" key="4">
    <source>
        <dbReference type="PROSITE-ProRule" id="PRU00267"/>
    </source>
</evidence>
<dbReference type="Pfam" id="PF09011">
    <property type="entry name" value="HMG_box_2"/>
    <property type="match status" value="1"/>
</dbReference>
<feature type="domain" description="HMG box" evidence="6">
    <location>
        <begin position="353"/>
        <end position="419"/>
    </location>
</feature>
<feature type="DNA-binding region" description="HMG box" evidence="4">
    <location>
        <begin position="353"/>
        <end position="419"/>
    </location>
</feature>
<dbReference type="Proteomes" id="UP001159363">
    <property type="component" value="Chromosome 2"/>
</dbReference>
<dbReference type="SUPFAM" id="SSF47095">
    <property type="entry name" value="HMG-box"/>
    <property type="match status" value="4"/>
</dbReference>
<dbReference type="PANTHER" id="PTHR46318">
    <property type="entry name" value="UPSTREAM BINDING TRANSCRIPTION FACTOR"/>
    <property type="match status" value="1"/>
</dbReference>
<feature type="DNA-binding region" description="HMG box" evidence="4">
    <location>
        <begin position="477"/>
        <end position="541"/>
    </location>
</feature>
<feature type="region of interest" description="Disordered" evidence="5">
    <location>
        <begin position="433"/>
        <end position="479"/>
    </location>
</feature>
<feature type="DNA-binding region" description="HMG box" evidence="4">
    <location>
        <begin position="258"/>
        <end position="325"/>
    </location>
</feature>
<evidence type="ECO:0000256" key="2">
    <source>
        <dbReference type="ARBA" id="ARBA00023125"/>
    </source>
</evidence>
<feature type="compositionally biased region" description="Basic and acidic residues" evidence="5">
    <location>
        <begin position="558"/>
        <end position="573"/>
    </location>
</feature>
<feature type="domain" description="HMG box" evidence="6">
    <location>
        <begin position="166"/>
        <end position="234"/>
    </location>
</feature>
<dbReference type="SMART" id="SM00398">
    <property type="entry name" value="HMG"/>
    <property type="match status" value="4"/>
</dbReference>
<keyword evidence="2 4" id="KW-0238">DNA-binding</keyword>